<evidence type="ECO:0008006" key="4">
    <source>
        <dbReference type="Google" id="ProtNLM"/>
    </source>
</evidence>
<keyword evidence="3" id="KW-1185">Reference proteome</keyword>
<proteinExistence type="predicted"/>
<comment type="caution">
    <text evidence="2">The sequence shown here is derived from an EMBL/GenBank/DDBJ whole genome shotgun (WGS) entry which is preliminary data.</text>
</comment>
<name>A0AAV7EYF2_ARIFI</name>
<accession>A0AAV7EYF2</accession>
<gene>
    <name evidence="2" type="ORF">H6P81_006405</name>
</gene>
<evidence type="ECO:0000313" key="2">
    <source>
        <dbReference type="EMBL" id="KAG9453501.1"/>
    </source>
</evidence>
<dbReference type="Proteomes" id="UP000825729">
    <property type="component" value="Unassembled WGS sequence"/>
</dbReference>
<dbReference type="EMBL" id="JAINDJ010000003">
    <property type="protein sequence ID" value="KAG9453501.1"/>
    <property type="molecule type" value="Genomic_DNA"/>
</dbReference>
<reference evidence="2 3" key="1">
    <citation type="submission" date="2021-07" db="EMBL/GenBank/DDBJ databases">
        <title>The Aristolochia fimbriata genome: insights into angiosperm evolution, floral development and chemical biosynthesis.</title>
        <authorList>
            <person name="Jiao Y."/>
        </authorList>
    </citation>
    <scope>NUCLEOTIDE SEQUENCE [LARGE SCALE GENOMIC DNA]</scope>
    <source>
        <strain evidence="2">IBCAS-2021</strain>
        <tissue evidence="2">Leaf</tissue>
    </source>
</reference>
<evidence type="ECO:0000256" key="1">
    <source>
        <dbReference type="SAM" id="MobiDB-lite"/>
    </source>
</evidence>
<organism evidence="2 3">
    <name type="scientific">Aristolochia fimbriata</name>
    <name type="common">White veined hardy Dutchman's pipe vine</name>
    <dbReference type="NCBI Taxonomy" id="158543"/>
    <lineage>
        <taxon>Eukaryota</taxon>
        <taxon>Viridiplantae</taxon>
        <taxon>Streptophyta</taxon>
        <taxon>Embryophyta</taxon>
        <taxon>Tracheophyta</taxon>
        <taxon>Spermatophyta</taxon>
        <taxon>Magnoliopsida</taxon>
        <taxon>Magnoliidae</taxon>
        <taxon>Piperales</taxon>
        <taxon>Aristolochiaceae</taxon>
        <taxon>Aristolochia</taxon>
    </lineage>
</organism>
<dbReference type="AlphaFoldDB" id="A0AAV7EYF2"/>
<feature type="region of interest" description="Disordered" evidence="1">
    <location>
        <begin position="350"/>
        <end position="406"/>
    </location>
</feature>
<protein>
    <recommendedName>
        <fullName evidence="4">Aminotransferase-like plant mobile domain-containing protein</fullName>
    </recommendedName>
</protein>
<evidence type="ECO:0000313" key="3">
    <source>
        <dbReference type="Proteomes" id="UP000825729"/>
    </source>
</evidence>
<sequence length="655" mass="72448">MASPSVTLVGGVRAFDHVVVVGGETVQTLALFMEGDASHMTYCPSGESIFGDHAEKPSPLMDRSRSCEFLSRRLTTSDRVFFLPCPDSPEREDEAAEPETLGELSITLMDMDRIFALPIAGQFYDEISPMVADFTDVRSTDLPFSCRYLFLAYHHLCRCSGSNVVSIAAWVEFWLCTEDDVVPVDDPWTAWYARYGRDAPPYREYTTTERDVFHFLHVTPSKEDEVHLAALLSVWLSRFVFRSIGDELRPMVFKVASYMATGVRFALAGPALANLCKGLGHTAAGWPSMAQWPYLYTWLAVYFHTHGEDLEGSRRPGMISFGNPSLRRDFTEEQACDLFRRLPQNRLESAPVVSAIENSDEDYDSDRSHPRKRRPSGKRPVGASSVSKKSAPLTTLADVSGSASKKKKACKEVPTASFPFSPPTFLPPISETEPQISCLSGHPPVETVRILSSPEAPGVLQEEASSPGAIAQTISSVVVIPEDTEVVEEPVEITPALTQPETLPVQEVAPSPSVVQEEAEEEVVEEVPAIEEVAEDAPAVEEASVVQDLPPPILTSQEAPSQEFLSYVEGLMLQAWKDRIVPRMLSPGAVSDTSLLADVGFAISRLQEMGHDVTRLRVYTQQPLRLLRKSKVKFGEKARRTSGMRQRVLLETLWP</sequence>